<evidence type="ECO:0000256" key="4">
    <source>
        <dbReference type="ARBA" id="ARBA00022857"/>
    </source>
</evidence>
<evidence type="ECO:0000256" key="6">
    <source>
        <dbReference type="HAMAP-Rule" id="MF_01685"/>
    </source>
</evidence>
<dbReference type="EMBL" id="AYYQ01000002">
    <property type="protein sequence ID" value="KRM69725.1"/>
    <property type="molecule type" value="Genomic_DNA"/>
</dbReference>
<evidence type="ECO:0000256" key="1">
    <source>
        <dbReference type="ARBA" id="ARBA00011738"/>
    </source>
</evidence>
<keyword evidence="5 6" id="KW-0560">Oxidoreductase</keyword>
<comment type="caution">
    <text evidence="8">The sequence shown here is derived from an EMBL/GenBank/DDBJ whole genome shotgun (WGS) entry which is preliminary data.</text>
</comment>
<evidence type="ECO:0000259" key="7">
    <source>
        <dbReference type="Pfam" id="PF07992"/>
    </source>
</evidence>
<keyword evidence="2 6" id="KW-0285">Flavoprotein</keyword>
<keyword evidence="9" id="KW-1185">Reference proteome</keyword>
<feature type="binding site" evidence="6">
    <location>
        <position position="326"/>
    </location>
    <ligand>
        <name>FAD</name>
        <dbReference type="ChEBI" id="CHEBI:57692"/>
    </ligand>
</feature>
<proteinExistence type="inferred from homology"/>
<name>A0A0R2ARP7_9LACO</name>
<sequence length="330" mass="36858">MNENIYDITIIGGGPIGMFAGFYSGLRNAKFQIIESLSELGGQVNALYPEKTILDVAGFTGLTGRELIKNLKSQLLTMNPEIKLNTTVNDVEKVDNLFKITTDKEITKSRAIIIATGNGSFKPRKLLAENADKFENKQIQYFIKNLDDYKNKTVLVAGGGDSAIDQALMLEKVAKKVYLLHRRNEFRGLERMVSTLKDSSVELITPYLIKKVEEIDNGQIELMAKKMRTDDEFINIDVDKMIVNYGFIANNKAMQAWKINLESNHRLLVVDETMATNIKNIYAIGDQATYQGKQTIIATGLGEVPLAVNGIMQNLYPDSNVPIHSTQLSK</sequence>
<dbReference type="HAMAP" id="MF_01685">
    <property type="entry name" value="FENR2"/>
    <property type="match status" value="1"/>
</dbReference>
<dbReference type="SUPFAM" id="SSF51905">
    <property type="entry name" value="FAD/NAD(P)-binding domain"/>
    <property type="match status" value="1"/>
</dbReference>
<dbReference type="InterPro" id="IPR036188">
    <property type="entry name" value="FAD/NAD-bd_sf"/>
</dbReference>
<comment type="cofactor">
    <cofactor evidence="6">
        <name>FAD</name>
        <dbReference type="ChEBI" id="CHEBI:57692"/>
    </cofactor>
    <text evidence="6">Binds 1 FAD per subunit.</text>
</comment>
<dbReference type="Proteomes" id="UP000052012">
    <property type="component" value="Unassembled WGS sequence"/>
</dbReference>
<reference evidence="8 9" key="1">
    <citation type="journal article" date="2015" name="Genome Announc.">
        <title>Expanding the biotechnology potential of lactobacilli through comparative genomics of 213 strains and associated genera.</title>
        <authorList>
            <person name="Sun Z."/>
            <person name="Harris H.M."/>
            <person name="McCann A."/>
            <person name="Guo C."/>
            <person name="Argimon S."/>
            <person name="Zhang W."/>
            <person name="Yang X."/>
            <person name="Jeffery I.B."/>
            <person name="Cooney J.C."/>
            <person name="Kagawa T.F."/>
            <person name="Liu W."/>
            <person name="Song Y."/>
            <person name="Salvetti E."/>
            <person name="Wrobel A."/>
            <person name="Rasinkangas P."/>
            <person name="Parkhill J."/>
            <person name="Rea M.C."/>
            <person name="O'Sullivan O."/>
            <person name="Ritari J."/>
            <person name="Douillard F.P."/>
            <person name="Paul Ross R."/>
            <person name="Yang R."/>
            <person name="Briner A.E."/>
            <person name="Felis G.E."/>
            <person name="de Vos W.M."/>
            <person name="Barrangou R."/>
            <person name="Klaenhammer T.R."/>
            <person name="Caufield P.W."/>
            <person name="Cui Y."/>
            <person name="Zhang H."/>
            <person name="O'Toole P.W."/>
        </authorList>
    </citation>
    <scope>NUCLEOTIDE SEQUENCE [LARGE SCALE GENOMIC DNA]</scope>
    <source>
        <strain evidence="8 9">DSM 23829</strain>
    </source>
</reference>
<evidence type="ECO:0000313" key="9">
    <source>
        <dbReference type="Proteomes" id="UP000052012"/>
    </source>
</evidence>
<keyword evidence="4 6" id="KW-0521">NADP</keyword>
<feature type="binding site" evidence="6">
    <location>
        <position position="35"/>
    </location>
    <ligand>
        <name>FAD</name>
        <dbReference type="ChEBI" id="CHEBI:57692"/>
    </ligand>
</feature>
<organism evidence="8 9">
    <name type="scientific">Apilactobacillus ozensis DSM 23829 = JCM 17196</name>
    <dbReference type="NCBI Taxonomy" id="1423781"/>
    <lineage>
        <taxon>Bacteria</taxon>
        <taxon>Bacillati</taxon>
        <taxon>Bacillota</taxon>
        <taxon>Bacilli</taxon>
        <taxon>Lactobacillales</taxon>
        <taxon>Lactobacillaceae</taxon>
        <taxon>Apilactobacillus</taxon>
    </lineage>
</organism>
<comment type="catalytic activity">
    <reaction evidence="6">
        <text>2 reduced [2Fe-2S]-[ferredoxin] + NADP(+) + H(+) = 2 oxidized [2Fe-2S]-[ferredoxin] + NADPH</text>
        <dbReference type="Rhea" id="RHEA:20125"/>
        <dbReference type="Rhea" id="RHEA-COMP:10000"/>
        <dbReference type="Rhea" id="RHEA-COMP:10001"/>
        <dbReference type="ChEBI" id="CHEBI:15378"/>
        <dbReference type="ChEBI" id="CHEBI:33737"/>
        <dbReference type="ChEBI" id="CHEBI:33738"/>
        <dbReference type="ChEBI" id="CHEBI:57783"/>
        <dbReference type="ChEBI" id="CHEBI:58349"/>
        <dbReference type="EC" id="1.18.1.2"/>
    </reaction>
</comment>
<protein>
    <recommendedName>
        <fullName evidence="6">Ferredoxin--NADP reductase</fullName>
        <shortName evidence="6">FNR</shortName>
        <shortName evidence="6">Fd-NADP(+) reductase</shortName>
        <ecNumber evidence="6">1.18.1.2</ecNumber>
    </recommendedName>
</protein>
<dbReference type="InterPro" id="IPR023753">
    <property type="entry name" value="FAD/NAD-binding_dom"/>
</dbReference>
<dbReference type="InterPro" id="IPR050097">
    <property type="entry name" value="Ferredoxin-NADP_redctase_2"/>
</dbReference>
<dbReference type="PATRIC" id="fig|1423781.4.peg.932"/>
<dbReference type="RefSeq" id="WP_056965610.1">
    <property type="nucleotide sequence ID" value="NZ_AYYQ01000002.1"/>
</dbReference>
<feature type="domain" description="FAD/NAD(P)-binding" evidence="7">
    <location>
        <begin position="6"/>
        <end position="297"/>
    </location>
</feature>
<dbReference type="InterPro" id="IPR022890">
    <property type="entry name" value="Fd--NADP_Rdtase_type_2"/>
</dbReference>
<feature type="binding site" evidence="6">
    <location>
        <position position="48"/>
    </location>
    <ligand>
        <name>FAD</name>
        <dbReference type="ChEBI" id="CHEBI:57692"/>
    </ligand>
</feature>
<dbReference type="GO" id="GO:0050660">
    <property type="term" value="F:flavin adenine dinucleotide binding"/>
    <property type="evidence" value="ECO:0007669"/>
    <property type="project" value="UniProtKB-UniRule"/>
</dbReference>
<dbReference type="AlphaFoldDB" id="A0A0R2ARP7"/>
<keyword evidence="3 6" id="KW-0274">FAD</keyword>
<dbReference type="OrthoDB" id="9806179at2"/>
<feature type="binding site" evidence="6">
    <location>
        <position position="286"/>
    </location>
    <ligand>
        <name>FAD</name>
        <dbReference type="ChEBI" id="CHEBI:57692"/>
    </ligand>
</feature>
<dbReference type="Pfam" id="PF07992">
    <property type="entry name" value="Pyr_redox_2"/>
    <property type="match status" value="1"/>
</dbReference>
<dbReference type="STRING" id="1423781.FD06_GL000898"/>
<dbReference type="Gene3D" id="3.50.50.60">
    <property type="entry name" value="FAD/NAD(P)-binding domain"/>
    <property type="match status" value="2"/>
</dbReference>
<gene>
    <name evidence="8" type="ORF">FD06_GL000898</name>
</gene>
<comment type="subunit">
    <text evidence="1 6">Homodimer.</text>
</comment>
<comment type="similarity">
    <text evidence="6">Belongs to the ferredoxin--NADP reductase type 2 family.</text>
</comment>
<dbReference type="PRINTS" id="PR00469">
    <property type="entry name" value="PNDRDTASEII"/>
</dbReference>
<dbReference type="PRINTS" id="PR00368">
    <property type="entry name" value="FADPNR"/>
</dbReference>
<evidence type="ECO:0000313" key="8">
    <source>
        <dbReference type="EMBL" id="KRM69725.1"/>
    </source>
</evidence>
<dbReference type="GO" id="GO:0004324">
    <property type="term" value="F:ferredoxin-NADP+ reductase activity"/>
    <property type="evidence" value="ECO:0007669"/>
    <property type="project" value="UniProtKB-UniRule"/>
</dbReference>
<evidence type="ECO:0000256" key="3">
    <source>
        <dbReference type="ARBA" id="ARBA00022827"/>
    </source>
</evidence>
<comment type="caution">
    <text evidence="6">Lacks conserved residue(s) required for the propagation of feature annotation.</text>
</comment>
<dbReference type="GO" id="GO:0050661">
    <property type="term" value="F:NADP binding"/>
    <property type="evidence" value="ECO:0007669"/>
    <property type="project" value="UniProtKB-UniRule"/>
</dbReference>
<feature type="binding site" evidence="6">
    <location>
        <position position="43"/>
    </location>
    <ligand>
        <name>FAD</name>
        <dbReference type="ChEBI" id="CHEBI:57692"/>
    </ligand>
</feature>
<evidence type="ECO:0000256" key="2">
    <source>
        <dbReference type="ARBA" id="ARBA00022630"/>
    </source>
</evidence>
<dbReference type="EC" id="1.18.1.2" evidence="6"/>
<evidence type="ECO:0000256" key="5">
    <source>
        <dbReference type="ARBA" id="ARBA00023002"/>
    </source>
</evidence>
<feature type="binding site" evidence="6">
    <location>
        <position position="121"/>
    </location>
    <ligand>
        <name>FAD</name>
        <dbReference type="ChEBI" id="CHEBI:57692"/>
    </ligand>
</feature>
<accession>A0A0R2ARP7</accession>
<dbReference type="PANTHER" id="PTHR48105">
    <property type="entry name" value="THIOREDOXIN REDUCTASE 1-RELATED-RELATED"/>
    <property type="match status" value="1"/>
</dbReference>
<feature type="binding site" evidence="6">
    <location>
        <position position="88"/>
    </location>
    <ligand>
        <name>FAD</name>
        <dbReference type="ChEBI" id="CHEBI:57692"/>
    </ligand>
</feature>